<dbReference type="Ensembl" id="ENSPANT00000064853.1">
    <property type="protein sequence ID" value="ENSPANP00000060789.1"/>
    <property type="gene ID" value="ENSPANG00000044927.1"/>
</dbReference>
<feature type="transmembrane region" description="Helical" evidence="1">
    <location>
        <begin position="24"/>
        <end position="41"/>
    </location>
</feature>
<accession>A0A8I5P423</accession>
<name>A0A8I5P423_PAPAN</name>
<evidence type="ECO:0000313" key="3">
    <source>
        <dbReference type="Proteomes" id="UP000028761"/>
    </source>
</evidence>
<keyword evidence="1" id="KW-0812">Transmembrane</keyword>
<dbReference type="AlphaFoldDB" id="A0A8I5P423"/>
<dbReference type="Proteomes" id="UP000028761">
    <property type="component" value="Chromosome 18"/>
</dbReference>
<keyword evidence="3" id="KW-1185">Reference proteome</keyword>
<reference evidence="2" key="3">
    <citation type="submission" date="2025-09" db="UniProtKB">
        <authorList>
            <consortium name="Ensembl"/>
        </authorList>
    </citation>
    <scope>IDENTIFICATION</scope>
</reference>
<feature type="transmembrane region" description="Helical" evidence="1">
    <location>
        <begin position="74"/>
        <end position="96"/>
    </location>
</feature>
<protein>
    <submittedName>
        <fullName evidence="2">Uncharacterized protein</fullName>
    </submittedName>
</protein>
<dbReference type="PANTHER" id="PTHR12138">
    <property type="entry name" value="PRIMATE-EXPANDED PROTEIN FAMILY"/>
    <property type="match status" value="1"/>
</dbReference>
<dbReference type="PANTHER" id="PTHR12138:SF162">
    <property type="entry name" value="CHROMOSOME UNDETERMINED SCAFFOLD_275, WHOLE GENOME SHOTGUN SEQUENCE"/>
    <property type="match status" value="1"/>
</dbReference>
<keyword evidence="1" id="KW-0472">Membrane</keyword>
<organism evidence="2 3">
    <name type="scientific">Papio anubis</name>
    <name type="common">Olive baboon</name>
    <dbReference type="NCBI Taxonomy" id="9555"/>
    <lineage>
        <taxon>Eukaryota</taxon>
        <taxon>Metazoa</taxon>
        <taxon>Chordata</taxon>
        <taxon>Craniata</taxon>
        <taxon>Vertebrata</taxon>
        <taxon>Euteleostomi</taxon>
        <taxon>Mammalia</taxon>
        <taxon>Eutheria</taxon>
        <taxon>Euarchontoglires</taxon>
        <taxon>Primates</taxon>
        <taxon>Haplorrhini</taxon>
        <taxon>Catarrhini</taxon>
        <taxon>Cercopithecidae</taxon>
        <taxon>Cercopithecinae</taxon>
        <taxon>Papio</taxon>
    </lineage>
</organism>
<evidence type="ECO:0000313" key="2">
    <source>
        <dbReference type="Ensembl" id="ENSPANP00000060789.1"/>
    </source>
</evidence>
<proteinExistence type="predicted"/>
<dbReference type="GeneTree" id="ENSGT01150000286943"/>
<dbReference type="PRINTS" id="PR02045">
    <property type="entry name" value="F138DOMAIN"/>
</dbReference>
<evidence type="ECO:0000256" key="1">
    <source>
        <dbReference type="SAM" id="Phobius"/>
    </source>
</evidence>
<keyword evidence="1" id="KW-1133">Transmembrane helix</keyword>
<reference evidence="2 3" key="1">
    <citation type="submission" date="2012-03" db="EMBL/GenBank/DDBJ databases">
        <title>Whole Genome Assembly of Papio anubis.</title>
        <authorList>
            <person name="Liu Y.L."/>
            <person name="Abraham K.A."/>
            <person name="Akbar H.A."/>
            <person name="Ali S.A."/>
            <person name="Anosike U.A."/>
            <person name="Aqrawi P.A."/>
            <person name="Arias F.A."/>
            <person name="Attaway T.A."/>
            <person name="Awwad R.A."/>
            <person name="Babu C.B."/>
            <person name="Bandaranaike D.B."/>
            <person name="Battles P.B."/>
            <person name="Bell A.B."/>
            <person name="Beltran B.B."/>
            <person name="Berhane-Mersha D.B."/>
            <person name="Bess C.B."/>
            <person name="Bickham C.B."/>
            <person name="Bolden T.B."/>
            <person name="Carter K.C."/>
            <person name="Chau D.C."/>
            <person name="Chavez A.C."/>
            <person name="Clerc-Blankenburg K.C."/>
            <person name="Coyle M.C."/>
            <person name="Dao M.D."/>
            <person name="Davila M.L.D."/>
            <person name="Davy-Carroll L.D."/>
            <person name="Denson S.D."/>
            <person name="Dinh H.D."/>
            <person name="Fernandez S.F."/>
            <person name="Fernando P.F."/>
            <person name="Forbes L.F."/>
            <person name="Francis C.F."/>
            <person name="Francisco L.F."/>
            <person name="Fu Q.F."/>
            <person name="Garcia-Iii R.G."/>
            <person name="Garrett T.G."/>
            <person name="Gross S.G."/>
            <person name="Gubbala S.G."/>
            <person name="Hirani K.H."/>
            <person name="Hogues M.H."/>
            <person name="Hollins B.H."/>
            <person name="Jackson L.J."/>
            <person name="Javaid M.J."/>
            <person name="Jhangiani S.J."/>
            <person name="Johnson A.J."/>
            <person name="Johnson B.J."/>
            <person name="Jones J.J."/>
            <person name="Joshi V.J."/>
            <person name="Kalu J.K."/>
            <person name="Khan N.K."/>
            <person name="Korchina V.K."/>
            <person name="Kovar C.K."/>
            <person name="Lago L.L."/>
            <person name="Lara F.L."/>
            <person name="Le T.-K.L."/>
            <person name="Lee S.L."/>
            <person name="Legall-Iii F.L."/>
            <person name="Lemon S.L."/>
            <person name="Liu J.L."/>
            <person name="Liu Y.-S.L."/>
            <person name="Liyanage D.L."/>
            <person name="Lopez J.L."/>
            <person name="Lorensuhewa L.L."/>
            <person name="Mata R.M."/>
            <person name="Mathew T.M."/>
            <person name="Mercado C.M."/>
            <person name="Mercado I.M."/>
            <person name="Morales K.M."/>
            <person name="Morgan M.M."/>
            <person name="Munidasa M.M."/>
            <person name="Ngo D.N."/>
            <person name="Nguyen L.N."/>
            <person name="Nguyen T.N."/>
            <person name="Nguyen N.N."/>
            <person name="Obregon M.O."/>
            <person name="Okwuonu G.O."/>
            <person name="Ongeri F.O."/>
            <person name="Onwere C.O."/>
            <person name="Osifeso I.O."/>
            <person name="Parra A.P."/>
            <person name="Patil S.P."/>
            <person name="Perez A.P."/>
            <person name="Perez Y.P."/>
            <person name="Pham C.P."/>
            <person name="Pu L.-L.P."/>
            <person name="Puazo M.P."/>
            <person name="Quiroz J.Q."/>
            <person name="Rouhana J.R."/>
            <person name="Ruiz M.R."/>
            <person name="Ruiz S.-J.R."/>
            <person name="Saada N.S."/>
            <person name="Santibanez J.S."/>
            <person name="Scheel M.S."/>
            <person name="Schneider B.S."/>
            <person name="Simmons D.S."/>
            <person name="Sisson I.S."/>
            <person name="Tang L.-Y.T."/>
            <person name="Thornton R.T."/>
            <person name="Tisius J.T."/>
            <person name="Toledanes G.T."/>
            <person name="Trejos Z.T."/>
            <person name="Usmani K.U."/>
            <person name="Varghese R.V."/>
            <person name="Vattathil S.V."/>
            <person name="Vee V.V."/>
            <person name="Walker D.W."/>
            <person name="Weissenberger G.W."/>
            <person name="White C.W."/>
            <person name="Williams A.W."/>
            <person name="Woodworth J.W."/>
            <person name="Wright R.W."/>
            <person name="Zhu Y.Z."/>
            <person name="Han Y.H."/>
            <person name="Newsham I.N."/>
            <person name="Nazareth L.N."/>
            <person name="Worley K.W."/>
            <person name="Muzny D.M."/>
            <person name="Rogers J.R."/>
            <person name="Gibbs R.G."/>
        </authorList>
    </citation>
    <scope>NUCLEOTIDE SEQUENCE [LARGE SCALE GENOMIC DNA]</scope>
</reference>
<reference evidence="2" key="2">
    <citation type="submission" date="2025-08" db="UniProtKB">
        <authorList>
            <consortium name="Ensembl"/>
        </authorList>
    </citation>
    <scope>IDENTIFICATION</scope>
</reference>
<sequence length="171" mass="18975">MAGKWPLVILSLYSYSLCSKKKRLFCFVLVLVLVLVLVFFLRQSLVLLPRLECSGTISAHCNLNLPGSSNSPAFTPQVTGIIGVHHLAWLIFVFSVQMRFHHVEQAGLELLTSGDLPRDFFFFLRQGLTLLPRAECSDAIMARCRLQLLGSGNPPTSASQVQVILLPQPPK</sequence>